<dbReference type="Gene3D" id="3.30.230.10">
    <property type="match status" value="1"/>
</dbReference>
<dbReference type="InterPro" id="IPR000754">
    <property type="entry name" value="Ribosomal_uS9"/>
</dbReference>
<keyword evidence="2" id="KW-0687">Ribonucleoprotein</keyword>
<dbReference type="PANTHER" id="PTHR21569:SF16">
    <property type="entry name" value="RIBOSOMAL PROTEIN S16"/>
    <property type="match status" value="1"/>
</dbReference>
<gene>
    <name evidence="3" type="ORF">S03H2_67876</name>
</gene>
<dbReference type="GO" id="GO:0003735">
    <property type="term" value="F:structural constituent of ribosome"/>
    <property type="evidence" value="ECO:0007669"/>
    <property type="project" value="InterPro"/>
</dbReference>
<dbReference type="GO" id="GO:0003723">
    <property type="term" value="F:RNA binding"/>
    <property type="evidence" value="ECO:0007669"/>
    <property type="project" value="TreeGrafter"/>
</dbReference>
<dbReference type="GO" id="GO:0022627">
    <property type="term" value="C:cytosolic small ribosomal subunit"/>
    <property type="evidence" value="ECO:0007669"/>
    <property type="project" value="TreeGrafter"/>
</dbReference>
<reference evidence="3" key="1">
    <citation type="journal article" date="2014" name="Front. Microbiol.">
        <title>High frequency of phylogenetically diverse reductive dehalogenase-homologous genes in deep subseafloor sedimentary metagenomes.</title>
        <authorList>
            <person name="Kawai M."/>
            <person name="Futagami T."/>
            <person name="Toyoda A."/>
            <person name="Takaki Y."/>
            <person name="Nishi S."/>
            <person name="Hori S."/>
            <person name="Arai W."/>
            <person name="Tsubouchi T."/>
            <person name="Morono Y."/>
            <person name="Uchiyama I."/>
            <person name="Ito T."/>
            <person name="Fujiyama A."/>
            <person name="Inagaki F."/>
            <person name="Takami H."/>
        </authorList>
    </citation>
    <scope>NUCLEOTIDE SEQUENCE</scope>
    <source>
        <strain evidence="3">Expedition CK06-06</strain>
    </source>
</reference>
<comment type="caution">
    <text evidence="3">The sequence shown here is derived from an EMBL/GenBank/DDBJ whole genome shotgun (WGS) entry which is preliminary data.</text>
</comment>
<feature type="non-terminal residue" evidence="3">
    <location>
        <position position="86"/>
    </location>
</feature>
<name>X1JK06_9ZZZZ</name>
<keyword evidence="1" id="KW-0689">Ribosomal protein</keyword>
<evidence type="ECO:0008006" key="4">
    <source>
        <dbReference type="Google" id="ProtNLM"/>
    </source>
</evidence>
<dbReference type="GO" id="GO:0000462">
    <property type="term" value="P:maturation of SSU-rRNA from tricistronic rRNA transcript (SSU-rRNA, 5.8S rRNA, LSU-rRNA)"/>
    <property type="evidence" value="ECO:0007669"/>
    <property type="project" value="TreeGrafter"/>
</dbReference>
<dbReference type="EMBL" id="BARU01044524">
    <property type="protein sequence ID" value="GAH78614.1"/>
    <property type="molecule type" value="Genomic_DNA"/>
</dbReference>
<organism evidence="3">
    <name type="scientific">marine sediment metagenome</name>
    <dbReference type="NCBI Taxonomy" id="412755"/>
    <lineage>
        <taxon>unclassified sequences</taxon>
        <taxon>metagenomes</taxon>
        <taxon>ecological metagenomes</taxon>
    </lineage>
</organism>
<dbReference type="Pfam" id="PF00380">
    <property type="entry name" value="Ribosomal_S9"/>
    <property type="match status" value="1"/>
</dbReference>
<sequence length="86" mass="9480">MVKYINASGKRKTAIARAVLNTEGKGVVRINSVPLEAYEPSIAKERIKELFIILDEPKLKEVDIKVKVKSGGIMAQTDAVRMALAR</sequence>
<evidence type="ECO:0000256" key="2">
    <source>
        <dbReference type="ARBA" id="ARBA00023274"/>
    </source>
</evidence>
<accession>X1JK06</accession>
<dbReference type="GO" id="GO:0006412">
    <property type="term" value="P:translation"/>
    <property type="evidence" value="ECO:0007669"/>
    <property type="project" value="InterPro"/>
</dbReference>
<evidence type="ECO:0000313" key="3">
    <source>
        <dbReference type="EMBL" id="GAH78614.1"/>
    </source>
</evidence>
<dbReference type="PANTHER" id="PTHR21569">
    <property type="entry name" value="RIBOSOMAL PROTEIN S9"/>
    <property type="match status" value="1"/>
</dbReference>
<protein>
    <recommendedName>
        <fullName evidence="4">30S ribosomal protein S9</fullName>
    </recommendedName>
</protein>
<dbReference type="InterPro" id="IPR014721">
    <property type="entry name" value="Ribsml_uS5_D2-typ_fold_subgr"/>
</dbReference>
<dbReference type="AlphaFoldDB" id="X1JK06"/>
<evidence type="ECO:0000256" key="1">
    <source>
        <dbReference type="ARBA" id="ARBA00022980"/>
    </source>
</evidence>
<proteinExistence type="predicted"/>
<dbReference type="SUPFAM" id="SSF54211">
    <property type="entry name" value="Ribosomal protein S5 domain 2-like"/>
    <property type="match status" value="1"/>
</dbReference>
<dbReference type="InterPro" id="IPR020568">
    <property type="entry name" value="Ribosomal_Su5_D2-typ_SF"/>
</dbReference>